<evidence type="ECO:0000313" key="1">
    <source>
        <dbReference type="EMBL" id="CAK8993701.1"/>
    </source>
</evidence>
<dbReference type="Proteomes" id="UP001642484">
    <property type="component" value="Unassembled WGS sequence"/>
</dbReference>
<dbReference type="InterPro" id="IPR051961">
    <property type="entry name" value="Fungal_Metabolite_Diox"/>
</dbReference>
<dbReference type="Gene3D" id="2.60.120.620">
    <property type="entry name" value="q2cbj1_9rhob like domain"/>
    <property type="match status" value="1"/>
</dbReference>
<dbReference type="Gene3D" id="3.30.559.30">
    <property type="entry name" value="Nonribosomal peptide synthetase, condensation domain"/>
    <property type="match status" value="1"/>
</dbReference>
<evidence type="ECO:0000313" key="2">
    <source>
        <dbReference type="Proteomes" id="UP001642484"/>
    </source>
</evidence>
<reference evidence="1 2" key="1">
    <citation type="submission" date="2024-02" db="EMBL/GenBank/DDBJ databases">
        <authorList>
            <person name="Chen Y."/>
            <person name="Shah S."/>
            <person name="Dougan E. K."/>
            <person name="Thang M."/>
            <person name="Chan C."/>
        </authorList>
    </citation>
    <scope>NUCLEOTIDE SEQUENCE [LARGE SCALE GENOMIC DNA]</scope>
</reference>
<dbReference type="PANTHER" id="PTHR37563:SF2">
    <property type="entry name" value="PHYTANOYL-COA DIOXYGENASE FAMILY PROTEIN (AFU_ORTHOLOGUE AFUA_2G03330)"/>
    <property type="match status" value="1"/>
</dbReference>
<comment type="caution">
    <text evidence="1">The sequence shown here is derived from an EMBL/GenBank/DDBJ whole genome shotgun (WGS) entry which is preliminary data.</text>
</comment>
<dbReference type="EMBL" id="CAXAMN010001314">
    <property type="protein sequence ID" value="CAK8993701.1"/>
    <property type="molecule type" value="Genomic_DNA"/>
</dbReference>
<keyword evidence="2" id="KW-1185">Reference proteome</keyword>
<dbReference type="PANTHER" id="PTHR37563">
    <property type="entry name" value="PHYTANOYL-COA DIOXYGENASE FAMILY PROTEIN (AFU_ORTHOLOGUE AFUA_2G03330)"/>
    <property type="match status" value="1"/>
</dbReference>
<name>A0ABP0HU22_9DINO</name>
<organism evidence="1 2">
    <name type="scientific">Durusdinium trenchii</name>
    <dbReference type="NCBI Taxonomy" id="1381693"/>
    <lineage>
        <taxon>Eukaryota</taxon>
        <taxon>Sar</taxon>
        <taxon>Alveolata</taxon>
        <taxon>Dinophyceae</taxon>
        <taxon>Suessiales</taxon>
        <taxon>Symbiodiniaceae</taxon>
        <taxon>Durusdinium</taxon>
    </lineage>
</organism>
<gene>
    <name evidence="1" type="ORF">CCMP2556_LOCUS3343</name>
</gene>
<sequence length="843" mass="94522">MGSLSTIDKDFVTERLLYLARETAHDAPEVSVVLLALAVPPEALPSNDVNHQRANAWRHLYIDLDDVDAAEGIELLRVTVVGQAGAAFGGVRPRFMVVSPGFFGSEVRRLVLRAFTEEPEEDPLTVPQALYAATMRSIPYIYEPKGSSFDVMPILPVSTLFSDDELDELQLKRKKRKDPRQTIVSVPSIRLMPGLAHPLTFNEEQMLRLFVTDPRSMAYNLSNTQRSRVPLTVEQCEMAHRIILERHEVLRSAFSLEDPNNPTRKVMRHHLGGFYALALPDEGSAQAIAAMDYATPHRPADLDGLREPMSKLHRRSGPRRRRGRRPKHVAVCAPGEETVEEGVSETLYALGTACVPGAFDKARLAELRDSFLDLSEADAETFVFGELRGHRRAVHLPFREPFSRLPLLGEDGELLEVLAEYLGEDFELESALIITVDGNTEAQNAHTDTEDDGSVSVHIPLQPLRETFAPLSLCVATHHEPELLDEAAATVRKWRCNGESPMDARKRLVAGTILKRKALLVEWDSTRHPLETLDLRLGKRNCRVRGLRLEDGLSLEALGLEVGDEITHVNDVSFMTWYKRITASSPPLGLHVPLRLRVLRRPTAPQSVEGPRLLVGAPLELGEAIMYDSRTIHWGMANTEDSARHVLYLNFMSSDFNGYSPDGDALAAASPECLEAREAFRKLGVSGIRMLYTPSSDNFPALHVNMHHILADNDALMTFWQESFQVQELLYYGFSKEAVKERLPKLPVQFTDFAYWQKSLFSRGLLKPDLSYWGREVTDSQPPTVLDLPLDVPRPRVWNVVGDSVKIDFDQEIIQPVMDRNPRITPFASVICNFSSRLPSGAR</sequence>
<dbReference type="Gene3D" id="3.30.559.10">
    <property type="entry name" value="Chloramphenicol acetyltransferase-like domain"/>
    <property type="match status" value="2"/>
</dbReference>
<protein>
    <submittedName>
        <fullName evidence="1">Uncharacterized protein</fullName>
    </submittedName>
</protein>
<dbReference type="SUPFAM" id="SSF51197">
    <property type="entry name" value="Clavaminate synthase-like"/>
    <property type="match status" value="2"/>
</dbReference>
<dbReference type="SUPFAM" id="SSF52777">
    <property type="entry name" value="CoA-dependent acyltransferases"/>
    <property type="match status" value="1"/>
</dbReference>
<dbReference type="InterPro" id="IPR023213">
    <property type="entry name" value="CAT-like_dom_sf"/>
</dbReference>
<proteinExistence type="predicted"/>
<accession>A0ABP0HU22</accession>